<evidence type="ECO:0000313" key="3">
    <source>
        <dbReference type="EMBL" id="HFN00321.1"/>
    </source>
</evidence>
<comment type="similarity">
    <text evidence="1">Belongs to the universal stress protein A family.</text>
</comment>
<dbReference type="InterPro" id="IPR014729">
    <property type="entry name" value="Rossmann-like_a/b/a_fold"/>
</dbReference>
<dbReference type="Gene3D" id="3.40.50.620">
    <property type="entry name" value="HUPs"/>
    <property type="match status" value="1"/>
</dbReference>
<protein>
    <submittedName>
        <fullName evidence="3">Universal stress protein</fullName>
    </submittedName>
</protein>
<dbReference type="Pfam" id="PF00582">
    <property type="entry name" value="Usp"/>
    <property type="match status" value="1"/>
</dbReference>
<evidence type="ECO:0000259" key="2">
    <source>
        <dbReference type="Pfam" id="PF00582"/>
    </source>
</evidence>
<dbReference type="PANTHER" id="PTHR46268">
    <property type="entry name" value="STRESS RESPONSE PROTEIN NHAX"/>
    <property type="match status" value="1"/>
</dbReference>
<gene>
    <name evidence="3" type="ORF">ENR64_21760</name>
</gene>
<reference evidence="3" key="1">
    <citation type="journal article" date="2020" name="mSystems">
        <title>Genome- and Community-Level Interaction Insights into Carbon Utilization and Element Cycling Functions of Hydrothermarchaeota in Hydrothermal Sediment.</title>
        <authorList>
            <person name="Zhou Z."/>
            <person name="Liu Y."/>
            <person name="Xu W."/>
            <person name="Pan J."/>
            <person name="Luo Z.H."/>
            <person name="Li M."/>
        </authorList>
    </citation>
    <scope>NUCLEOTIDE SEQUENCE [LARGE SCALE GENOMIC DNA]</scope>
    <source>
        <strain evidence="3">SpSt-418</strain>
    </source>
</reference>
<dbReference type="InterPro" id="IPR006015">
    <property type="entry name" value="Universal_stress_UspA"/>
</dbReference>
<dbReference type="InterPro" id="IPR006016">
    <property type="entry name" value="UspA"/>
</dbReference>
<evidence type="ECO:0000256" key="1">
    <source>
        <dbReference type="ARBA" id="ARBA00008791"/>
    </source>
</evidence>
<feature type="domain" description="UspA" evidence="2">
    <location>
        <begin position="1"/>
        <end position="156"/>
    </location>
</feature>
<name>A0A7C3PKJ9_9CYAN</name>
<sequence>MFSKILVALDSSGVSRNVFAESVSLAKQNNARLMLVHVLSPVDDGYPSPIYPGADSLYTSLHTEAVKAYARQWEIFEREGLELLKSLANQAIAAGVETEFTQNVGDPGEVVCRIAESWNADLIVVGRRGRTGLAELFLGSVSNYVLHHARCSVLTIQGHIHEPEATSAEKDLAAAQ</sequence>
<proteinExistence type="inferred from homology"/>
<dbReference type="AlphaFoldDB" id="A0A7C3PKJ9"/>
<accession>A0A7C3PKJ9</accession>
<dbReference type="PIRSF" id="PIRSF006276">
    <property type="entry name" value="UspA"/>
    <property type="match status" value="1"/>
</dbReference>
<dbReference type="EMBL" id="DSRU01000317">
    <property type="protein sequence ID" value="HFN00321.1"/>
    <property type="molecule type" value="Genomic_DNA"/>
</dbReference>
<organism evidence="3">
    <name type="scientific">Oscillatoriales cyanobacterium SpSt-418</name>
    <dbReference type="NCBI Taxonomy" id="2282169"/>
    <lineage>
        <taxon>Bacteria</taxon>
        <taxon>Bacillati</taxon>
        <taxon>Cyanobacteriota</taxon>
        <taxon>Cyanophyceae</taxon>
        <taxon>Oscillatoriophycideae</taxon>
        <taxon>Oscillatoriales</taxon>
    </lineage>
</organism>
<dbReference type="CDD" id="cd00293">
    <property type="entry name" value="USP-like"/>
    <property type="match status" value="1"/>
</dbReference>
<dbReference type="PRINTS" id="PR01438">
    <property type="entry name" value="UNVRSLSTRESS"/>
</dbReference>
<comment type="caution">
    <text evidence="3">The sequence shown here is derived from an EMBL/GenBank/DDBJ whole genome shotgun (WGS) entry which is preliminary data.</text>
</comment>
<dbReference type="SUPFAM" id="SSF52402">
    <property type="entry name" value="Adenine nucleotide alpha hydrolases-like"/>
    <property type="match status" value="1"/>
</dbReference>
<dbReference type="PANTHER" id="PTHR46268:SF8">
    <property type="entry name" value="UNIVERSAL STRESS PROTEIN SLL1388"/>
    <property type="match status" value="1"/>
</dbReference>